<dbReference type="Proteomes" id="UP000184543">
    <property type="component" value="Unassembled WGS sequence"/>
</dbReference>
<dbReference type="AlphaFoldDB" id="A0A1M6ADY9"/>
<keyword evidence="2" id="KW-1185">Reference proteome</keyword>
<sequence length="79" mass="9175">MKTMTCKQLGGACDHKFYADTFEEIAELSKKHAAEMLEKGDKAHMEAMREMRGLMLSPENMQHWFANKRKEFADLPDHT</sequence>
<reference evidence="2" key="1">
    <citation type="submission" date="2016-11" db="EMBL/GenBank/DDBJ databases">
        <authorList>
            <person name="Varghese N."/>
            <person name="Submissions S."/>
        </authorList>
    </citation>
    <scope>NUCLEOTIDE SEQUENCE [LARGE SCALE GENOMIC DNA]</scope>
    <source>
        <strain evidence="2">DSM 19858</strain>
    </source>
</reference>
<proteinExistence type="predicted"/>
<organism evidence="1 2">
    <name type="scientific">Pseudozobellia thermophila</name>
    <dbReference type="NCBI Taxonomy" id="192903"/>
    <lineage>
        <taxon>Bacteria</taxon>
        <taxon>Pseudomonadati</taxon>
        <taxon>Bacteroidota</taxon>
        <taxon>Flavobacteriia</taxon>
        <taxon>Flavobacteriales</taxon>
        <taxon>Flavobacteriaceae</taxon>
        <taxon>Pseudozobellia</taxon>
    </lineage>
</organism>
<evidence type="ECO:0008006" key="3">
    <source>
        <dbReference type="Google" id="ProtNLM"/>
    </source>
</evidence>
<dbReference type="RefSeq" id="WP_072986506.1">
    <property type="nucleotide sequence ID" value="NZ_FQYU01000001.1"/>
</dbReference>
<dbReference type="EMBL" id="FQYU01000001">
    <property type="protein sequence ID" value="SHI34403.1"/>
    <property type="molecule type" value="Genomic_DNA"/>
</dbReference>
<dbReference type="OrthoDB" id="1450972at2"/>
<dbReference type="STRING" id="192903.SAMN04488513_10116"/>
<evidence type="ECO:0000313" key="1">
    <source>
        <dbReference type="EMBL" id="SHI34403.1"/>
    </source>
</evidence>
<accession>A0A1M6ADY9</accession>
<evidence type="ECO:0000313" key="2">
    <source>
        <dbReference type="Proteomes" id="UP000184543"/>
    </source>
</evidence>
<name>A0A1M6ADY9_9FLAO</name>
<gene>
    <name evidence="1" type="ORF">SAMN04488513_10116</name>
</gene>
<protein>
    <recommendedName>
        <fullName evidence="3">DUF1059 domain-containing protein</fullName>
    </recommendedName>
</protein>